<keyword evidence="1" id="KW-0560">Oxidoreductase</keyword>
<dbReference type="InterPro" id="IPR036291">
    <property type="entry name" value="NAD(P)-bd_dom_sf"/>
</dbReference>
<accession>A0A0F5FYC6</accession>
<dbReference type="CDD" id="cd12164">
    <property type="entry name" value="GDH_like_2"/>
    <property type="match status" value="1"/>
</dbReference>
<dbReference type="STRING" id="443610.VE25_03620"/>
<reference evidence="4 5" key="1">
    <citation type="submission" date="2015-03" db="EMBL/GenBank/DDBJ databases">
        <authorList>
            <person name="Hassan Y.I."/>
            <person name="Lepp D."/>
            <person name="Li X.-Z."/>
            <person name="Zhou T."/>
        </authorList>
    </citation>
    <scope>NUCLEOTIDE SEQUENCE [LARGE SCALE GENOMIC DNA]</scope>
    <source>
        <strain evidence="4 5">BD-c194</strain>
    </source>
</reference>
<evidence type="ECO:0000313" key="4">
    <source>
        <dbReference type="EMBL" id="KKB13177.1"/>
    </source>
</evidence>
<dbReference type="PANTHER" id="PTHR43333">
    <property type="entry name" value="2-HACID_DH_C DOMAIN-CONTAINING PROTEIN"/>
    <property type="match status" value="1"/>
</dbReference>
<dbReference type="GO" id="GO:0051287">
    <property type="term" value="F:NAD binding"/>
    <property type="evidence" value="ECO:0007669"/>
    <property type="project" value="InterPro"/>
</dbReference>
<dbReference type="RefSeq" id="WP_046107218.1">
    <property type="nucleotide sequence ID" value="NZ_JZEX01000046.1"/>
</dbReference>
<organism evidence="4 5">
    <name type="scientific">Devosia geojensis</name>
    <dbReference type="NCBI Taxonomy" id="443610"/>
    <lineage>
        <taxon>Bacteria</taxon>
        <taxon>Pseudomonadati</taxon>
        <taxon>Pseudomonadota</taxon>
        <taxon>Alphaproteobacteria</taxon>
        <taxon>Hyphomicrobiales</taxon>
        <taxon>Devosiaceae</taxon>
        <taxon>Devosia</taxon>
    </lineage>
</organism>
<evidence type="ECO:0000256" key="1">
    <source>
        <dbReference type="ARBA" id="ARBA00023002"/>
    </source>
</evidence>
<dbReference type="Pfam" id="PF02826">
    <property type="entry name" value="2-Hacid_dh_C"/>
    <property type="match status" value="1"/>
</dbReference>
<dbReference type="InterPro" id="IPR006140">
    <property type="entry name" value="D-isomer_DH_NAD-bd"/>
</dbReference>
<evidence type="ECO:0000313" key="5">
    <source>
        <dbReference type="Proteomes" id="UP000033632"/>
    </source>
</evidence>
<evidence type="ECO:0000256" key="2">
    <source>
        <dbReference type="ARBA" id="ARBA00023027"/>
    </source>
</evidence>
<dbReference type="SUPFAM" id="SSF51735">
    <property type="entry name" value="NAD(P)-binding Rossmann-fold domains"/>
    <property type="match status" value="1"/>
</dbReference>
<protein>
    <recommendedName>
        <fullName evidence="3">D-isomer specific 2-hydroxyacid dehydrogenase NAD-binding domain-containing protein</fullName>
    </recommendedName>
</protein>
<dbReference type="AlphaFoldDB" id="A0A0F5FYC6"/>
<proteinExistence type="predicted"/>
<dbReference type="Proteomes" id="UP000033632">
    <property type="component" value="Unassembled WGS sequence"/>
</dbReference>
<keyword evidence="5" id="KW-1185">Reference proteome</keyword>
<dbReference type="PATRIC" id="fig|443610.3.peg.3205"/>
<dbReference type="GO" id="GO:0016491">
    <property type="term" value="F:oxidoreductase activity"/>
    <property type="evidence" value="ECO:0007669"/>
    <property type="project" value="UniProtKB-KW"/>
</dbReference>
<gene>
    <name evidence="4" type="ORF">VE25_03620</name>
</gene>
<name>A0A0F5FYC6_9HYPH</name>
<sequence length="313" mass="34366">MLLLHLSDVNEGRWADRLRETLAPYPVVRRGDAFDPADIAYVFVWKPKPDAFEGLTNLKAILSLGAGVDALLRHPGLPDGVPIVRFVDEDLTQCMSDYVVAHVTMHHRLYTRFRADQKARRWSQLYPPAAGKTHIGIMGLGVLGEDAARRLVALGFTLNGWSRSAKHLEGVTSFTGREQFDDFLAATDILVNLLPLTPETAGILNYETFGKLRRDGLIGGPVIINAARGGHQKEADIVRALADGTLGAASLDVFEVEPLPAESPLWDIEACYITPHIAAISNEGRGVPYFSRVIKDHEAGKPLVNVVDRTRGY</sequence>
<feature type="domain" description="D-isomer specific 2-hydroxyacid dehydrogenase NAD-binding" evidence="3">
    <location>
        <begin position="101"/>
        <end position="278"/>
    </location>
</feature>
<comment type="caution">
    <text evidence="4">The sequence shown here is derived from an EMBL/GenBank/DDBJ whole genome shotgun (WGS) entry which is preliminary data.</text>
</comment>
<keyword evidence="2" id="KW-0520">NAD</keyword>
<dbReference type="Gene3D" id="3.40.50.720">
    <property type="entry name" value="NAD(P)-binding Rossmann-like Domain"/>
    <property type="match status" value="2"/>
</dbReference>
<evidence type="ECO:0000259" key="3">
    <source>
        <dbReference type="Pfam" id="PF02826"/>
    </source>
</evidence>
<dbReference type="OrthoDB" id="9787219at2"/>
<dbReference type="PANTHER" id="PTHR43333:SF1">
    <property type="entry name" value="D-ISOMER SPECIFIC 2-HYDROXYACID DEHYDROGENASE NAD-BINDING DOMAIN-CONTAINING PROTEIN"/>
    <property type="match status" value="1"/>
</dbReference>
<dbReference type="EMBL" id="JZEX01000046">
    <property type="protein sequence ID" value="KKB13177.1"/>
    <property type="molecule type" value="Genomic_DNA"/>
</dbReference>